<evidence type="ECO:0000313" key="8">
    <source>
        <dbReference type="Proteomes" id="UP001595850"/>
    </source>
</evidence>
<dbReference type="InterPro" id="IPR009057">
    <property type="entry name" value="Homeodomain-like_sf"/>
</dbReference>
<feature type="compositionally biased region" description="Basic and acidic residues" evidence="5">
    <location>
        <begin position="336"/>
        <end position="345"/>
    </location>
</feature>
<dbReference type="Pfam" id="PF00440">
    <property type="entry name" value="TetR_N"/>
    <property type="match status" value="1"/>
</dbReference>
<evidence type="ECO:0000256" key="1">
    <source>
        <dbReference type="ARBA" id="ARBA00023015"/>
    </source>
</evidence>
<dbReference type="PRINTS" id="PR00455">
    <property type="entry name" value="HTHTETR"/>
</dbReference>
<dbReference type="Gene3D" id="1.10.357.10">
    <property type="entry name" value="Tetracycline Repressor, domain 2"/>
    <property type="match status" value="1"/>
</dbReference>
<feature type="domain" description="HTH tetR-type" evidence="6">
    <location>
        <begin position="11"/>
        <end position="71"/>
    </location>
</feature>
<dbReference type="SUPFAM" id="SSF46689">
    <property type="entry name" value="Homeodomain-like"/>
    <property type="match status" value="1"/>
</dbReference>
<evidence type="ECO:0000259" key="6">
    <source>
        <dbReference type="PROSITE" id="PS50977"/>
    </source>
</evidence>
<feature type="region of interest" description="Disordered" evidence="5">
    <location>
        <begin position="207"/>
        <end position="244"/>
    </location>
</feature>
<dbReference type="PANTHER" id="PTHR30055">
    <property type="entry name" value="HTH-TYPE TRANSCRIPTIONAL REGULATOR RUTR"/>
    <property type="match status" value="1"/>
</dbReference>
<dbReference type="InterPro" id="IPR036271">
    <property type="entry name" value="Tet_transcr_reg_TetR-rel_C_sf"/>
</dbReference>
<dbReference type="EMBL" id="JBHSBM010000012">
    <property type="protein sequence ID" value="MFC4058469.1"/>
    <property type="molecule type" value="Genomic_DNA"/>
</dbReference>
<feature type="region of interest" description="Disordered" evidence="5">
    <location>
        <begin position="261"/>
        <end position="316"/>
    </location>
</feature>
<dbReference type="InterPro" id="IPR001647">
    <property type="entry name" value="HTH_TetR"/>
</dbReference>
<accession>A0ABV8I2P8</accession>
<feature type="DNA-binding region" description="H-T-H motif" evidence="4">
    <location>
        <begin position="34"/>
        <end position="53"/>
    </location>
</feature>
<evidence type="ECO:0000256" key="2">
    <source>
        <dbReference type="ARBA" id="ARBA00023125"/>
    </source>
</evidence>
<dbReference type="PROSITE" id="PS50977">
    <property type="entry name" value="HTH_TETR_2"/>
    <property type="match status" value="1"/>
</dbReference>
<keyword evidence="1" id="KW-0805">Transcription regulation</keyword>
<dbReference type="RefSeq" id="WP_377286766.1">
    <property type="nucleotide sequence ID" value="NZ_JBHSBM010000012.1"/>
</dbReference>
<dbReference type="Pfam" id="PF21943">
    <property type="entry name" value="TetR_C_46"/>
    <property type="match status" value="1"/>
</dbReference>
<sequence>MSEPRRRMTGKERREQLIQISRSLFAEKGFDGTSVEEIAAHANVSKPVVYEHFGGKEGVYAVVVDREMQKLLGMVTEALSASHALVKLERAAMALLAYVEENSEGFRILVRDSHAASGTGTFASLINDIASQVEDVMVDEFARRGYEPKLAPMYAQMLVGMVALTGQWWLDVRRPAREEVAAHLVNLAWNGLTGLDPRPRLTAASREGLQTPLAQRPVAARAEQDRPVERERPSEKELREQEKARERELKELEKLREREQREAEKLAREQEKARERELKEQEKLREREQREAEKLAREQEKARQRELKEQERLLREQEKARERELKELDRARLREARAAEREATRLAKLADQGGSRSGA</sequence>
<dbReference type="PROSITE" id="PS01081">
    <property type="entry name" value="HTH_TETR_1"/>
    <property type="match status" value="1"/>
</dbReference>
<dbReference type="SUPFAM" id="SSF48498">
    <property type="entry name" value="Tetracyclin repressor-like, C-terminal domain"/>
    <property type="match status" value="1"/>
</dbReference>
<evidence type="ECO:0000256" key="3">
    <source>
        <dbReference type="ARBA" id="ARBA00023163"/>
    </source>
</evidence>
<reference evidence="8" key="1">
    <citation type="journal article" date="2019" name="Int. J. Syst. Evol. Microbiol.">
        <title>The Global Catalogue of Microorganisms (GCM) 10K type strain sequencing project: providing services to taxonomists for standard genome sequencing and annotation.</title>
        <authorList>
            <consortium name="The Broad Institute Genomics Platform"/>
            <consortium name="The Broad Institute Genome Sequencing Center for Infectious Disease"/>
            <person name="Wu L."/>
            <person name="Ma J."/>
        </authorList>
    </citation>
    <scope>NUCLEOTIDE SEQUENCE [LARGE SCALE GENOMIC DNA]</scope>
    <source>
        <strain evidence="8">TBRC 4489</strain>
    </source>
</reference>
<dbReference type="PANTHER" id="PTHR30055:SF227">
    <property type="entry name" value="TRANSCRIPTIONAL REGULATORY PROTEIN (PROBABLY TETR-FAMILY)-RELATED"/>
    <property type="match status" value="1"/>
</dbReference>
<protein>
    <submittedName>
        <fullName evidence="7">TetR family transcriptional regulator</fullName>
    </submittedName>
</protein>
<proteinExistence type="predicted"/>
<evidence type="ECO:0000256" key="4">
    <source>
        <dbReference type="PROSITE-ProRule" id="PRU00335"/>
    </source>
</evidence>
<dbReference type="Proteomes" id="UP001595850">
    <property type="component" value="Unassembled WGS sequence"/>
</dbReference>
<dbReference type="InterPro" id="IPR023772">
    <property type="entry name" value="DNA-bd_HTH_TetR-type_CS"/>
</dbReference>
<feature type="compositionally biased region" description="Basic and acidic residues" evidence="5">
    <location>
        <begin position="222"/>
        <end position="244"/>
    </location>
</feature>
<keyword evidence="8" id="KW-1185">Reference proteome</keyword>
<organism evidence="7 8">
    <name type="scientific">Planomonospora corallina</name>
    <dbReference type="NCBI Taxonomy" id="1806052"/>
    <lineage>
        <taxon>Bacteria</taxon>
        <taxon>Bacillati</taxon>
        <taxon>Actinomycetota</taxon>
        <taxon>Actinomycetes</taxon>
        <taxon>Streptosporangiales</taxon>
        <taxon>Streptosporangiaceae</taxon>
        <taxon>Planomonospora</taxon>
    </lineage>
</organism>
<comment type="caution">
    <text evidence="7">The sequence shown here is derived from an EMBL/GenBank/DDBJ whole genome shotgun (WGS) entry which is preliminary data.</text>
</comment>
<evidence type="ECO:0000313" key="7">
    <source>
        <dbReference type="EMBL" id="MFC4058469.1"/>
    </source>
</evidence>
<keyword evidence="2 4" id="KW-0238">DNA-binding</keyword>
<keyword evidence="3" id="KW-0804">Transcription</keyword>
<gene>
    <name evidence="7" type="ORF">ACFOWE_09200</name>
</gene>
<feature type="region of interest" description="Disordered" evidence="5">
    <location>
        <begin position="336"/>
        <end position="359"/>
    </location>
</feature>
<evidence type="ECO:0000256" key="5">
    <source>
        <dbReference type="SAM" id="MobiDB-lite"/>
    </source>
</evidence>
<name>A0ABV8I2P8_9ACTN</name>
<dbReference type="InterPro" id="IPR050109">
    <property type="entry name" value="HTH-type_TetR-like_transc_reg"/>
</dbReference>
<dbReference type="InterPro" id="IPR054129">
    <property type="entry name" value="DesT_TetR_C"/>
</dbReference>